<keyword evidence="3" id="KW-0547">Nucleotide-binding</keyword>
<dbReference type="Gene3D" id="3.30.460.10">
    <property type="entry name" value="Beta Polymerase, domain 2"/>
    <property type="match status" value="1"/>
</dbReference>
<reference evidence="9" key="2">
    <citation type="submission" date="2019-07" db="EMBL/GenBank/DDBJ databases">
        <authorList>
            <person name="Seetharam A."/>
            <person name="Woodhouse M."/>
            <person name="Cannon E."/>
        </authorList>
    </citation>
    <scope>NUCLEOTIDE SEQUENCE [LARGE SCALE GENOMIC DNA]</scope>
    <source>
        <strain evidence="9">cv. B73</strain>
    </source>
</reference>
<name>A0A1D6JMS4_MAIZE</name>
<evidence type="ECO:0007829" key="11">
    <source>
        <dbReference type="PeptideAtlas" id="A0A1D6JMS4"/>
    </source>
</evidence>
<reference evidence="9" key="3">
    <citation type="submission" date="2021-05" db="UniProtKB">
        <authorList>
            <consortium name="EnsemblPlants"/>
        </authorList>
    </citation>
    <scope>IDENTIFICATION</scope>
    <source>
        <strain evidence="9">cv. B73</strain>
    </source>
</reference>
<dbReference type="SUPFAM" id="SSF81301">
    <property type="entry name" value="Nucleotidyltransferase"/>
    <property type="match status" value="1"/>
</dbReference>
<evidence type="ECO:0000313" key="10">
    <source>
        <dbReference type="Proteomes" id="UP000007305"/>
    </source>
</evidence>
<dbReference type="IntAct" id="A0A1D6JMS4">
    <property type="interactions" value="2"/>
</dbReference>
<feature type="domain" description="Poly A polymerase head" evidence="6">
    <location>
        <begin position="106"/>
        <end position="235"/>
    </location>
</feature>
<dbReference type="GO" id="GO:0000166">
    <property type="term" value="F:nucleotide binding"/>
    <property type="evidence" value="ECO:0007669"/>
    <property type="project" value="UniProtKB-KW"/>
</dbReference>
<dbReference type="PaxDb" id="4577-GRMZM2G040887_P01"/>
<sequence>MTTPRRHADPSPSPSPSSPPQLLSRLRSGASSFLARQYSTGKGGDNTGPSKPKGGGSSAPRHLRPGFVDPSSWKHFDSRAVGIKPGAIHTDAWAVLKKLRREGFQAYLVGGCVRDLLLKRVPKDFDVITTASLEQLKKNIFRRSRIVGKRFPICLLKMRDSVIEISSFRTVANYGNRSEVVDYVAELNGSDVRDILRWKDSMRRDFTINGLFFNPMNCKIYDYVNGVRDMRKNKVCTVIPAHISFMEDPARILRGFRIAARLGFQFSSETSNAIRDFSSSINNIDKARLMMEMNYIMSYGAAAPSVRLLRKYGLLDILLPFQSAYLSEQMKGGSSDRHLMLMKLLSNLDRLLSADRPCHSSLWLALLAFHSTLVIYPQDTLVIRAFAAVLYFGTWETTVKFLREEVGAEVPFAPETMGPSRTKLDCLKEQTSHLASLVNSSVDILTCPHDLEQSLARFSEPLQFSGVVVASNNDRKKLSAVFEGLASDLHSYDGRRGMRGIDYSSLKLGDLAEVRFVLGKVIMDTMYDKLPCESTEDEGAAADVAGGSLPPLSALF</sequence>
<dbReference type="InterPro" id="IPR002646">
    <property type="entry name" value="PolA_pol_head_dom"/>
</dbReference>
<keyword evidence="2 4" id="KW-0808">Transferase</keyword>
<dbReference type="SUPFAM" id="SSF81891">
    <property type="entry name" value="Poly A polymerase C-terminal region-like"/>
    <property type="match status" value="1"/>
</dbReference>
<evidence type="ECO:0000256" key="1">
    <source>
        <dbReference type="ARBA" id="ARBA00007265"/>
    </source>
</evidence>
<evidence type="ECO:0000256" key="5">
    <source>
        <dbReference type="SAM" id="MobiDB-lite"/>
    </source>
</evidence>
<dbReference type="STRING" id="4577.A0A1D6JMS4"/>
<dbReference type="FunCoup" id="A0A1D6JMS4">
    <property type="interactions" value="78"/>
</dbReference>
<evidence type="ECO:0000256" key="2">
    <source>
        <dbReference type="ARBA" id="ARBA00022679"/>
    </source>
</evidence>
<keyword evidence="11" id="KW-1267">Proteomics identification</keyword>
<dbReference type="KEGG" id="zma:100502264"/>
<evidence type="ECO:0000313" key="9">
    <source>
        <dbReference type="EnsemblPlants" id="Zm00001eb002540_P001"/>
    </source>
</evidence>
<dbReference type="AlphaFoldDB" id="A0A1D6JMS4"/>
<dbReference type="Gramene" id="Zm00001eb002540_T001">
    <property type="protein sequence ID" value="Zm00001eb002540_P001"/>
    <property type="gene ID" value="Zm00001eb002540"/>
</dbReference>
<dbReference type="InterPro" id="IPR043519">
    <property type="entry name" value="NT_sf"/>
</dbReference>
<dbReference type="Pfam" id="PF01743">
    <property type="entry name" value="PolyA_pol"/>
    <property type="match status" value="1"/>
</dbReference>
<dbReference type="GO" id="GO:0016779">
    <property type="term" value="F:nucleotidyltransferase activity"/>
    <property type="evidence" value="ECO:0007669"/>
    <property type="project" value="UniProtKB-KW"/>
</dbReference>
<dbReference type="eggNOG" id="KOG2159">
    <property type="taxonomic scope" value="Eukaryota"/>
</dbReference>
<evidence type="ECO:0000256" key="3">
    <source>
        <dbReference type="ARBA" id="ARBA00022741"/>
    </source>
</evidence>
<proteinExistence type="evidence at protein level"/>
<evidence type="ECO:0000259" key="7">
    <source>
        <dbReference type="Pfam" id="PF12627"/>
    </source>
</evidence>
<comment type="similarity">
    <text evidence="1 4">Belongs to the tRNA nucleotidyltransferase/poly(A) polymerase family.</text>
</comment>
<reference evidence="8 10" key="1">
    <citation type="submission" date="2015-12" db="EMBL/GenBank/DDBJ databases">
        <title>Update maize B73 reference genome by single molecule sequencing technologies.</title>
        <authorList>
            <consortium name="Maize Genome Sequencing Project"/>
            <person name="Ware D."/>
        </authorList>
    </citation>
    <scope>NUCLEOTIDE SEQUENCE [LARGE SCALE GENOMIC DNA]</scope>
    <source>
        <strain evidence="10">cv. B73</strain>
        <tissue evidence="8">Seedling</tissue>
    </source>
</reference>
<keyword evidence="10" id="KW-1185">Reference proteome</keyword>
<dbReference type="CDD" id="cd05398">
    <property type="entry name" value="NT_ClassII-CCAase"/>
    <property type="match status" value="1"/>
</dbReference>
<dbReference type="GO" id="GO:0001680">
    <property type="term" value="P:tRNA 3'-terminal CCA addition"/>
    <property type="evidence" value="ECO:0007669"/>
    <property type="project" value="UniProtKB-ARBA"/>
</dbReference>
<keyword evidence="4" id="KW-0694">RNA-binding</keyword>
<dbReference type="Pfam" id="PF12627">
    <property type="entry name" value="PolyA_pol_RNAbd"/>
    <property type="match status" value="1"/>
</dbReference>
<dbReference type="GeneID" id="100502264"/>
<dbReference type="ExpressionAtlas" id="A0A1D6JMS4">
    <property type="expression patterns" value="baseline and differential"/>
</dbReference>
<dbReference type="RefSeq" id="NP_001353926.1">
    <property type="nucleotide sequence ID" value="NM_001366997.1"/>
</dbReference>
<protein>
    <submittedName>
        <fullName evidence="8">Polynucleotide adenylyltransferase family protein</fullName>
    </submittedName>
</protein>
<feature type="region of interest" description="Disordered" evidence="5">
    <location>
        <begin position="1"/>
        <end position="64"/>
    </location>
</feature>
<dbReference type="GO" id="GO:0097222">
    <property type="term" value="P:mitochondrial mRNA polyadenylation"/>
    <property type="evidence" value="ECO:0000318"/>
    <property type="project" value="GO_Central"/>
</dbReference>
<dbReference type="PANTHER" id="PTHR43051:SF1">
    <property type="entry name" value="POLYNUCLEOTIDE ADENYLYLTRANSFERASE FAMILY PROTEIN"/>
    <property type="match status" value="1"/>
</dbReference>
<dbReference type="EMBL" id="CM007647">
    <property type="protein sequence ID" value="ONL93352.1"/>
    <property type="molecule type" value="Genomic_DNA"/>
</dbReference>
<accession>A0A1D6JMS4</accession>
<evidence type="ECO:0000313" key="8">
    <source>
        <dbReference type="EMBL" id="ONL93352.1"/>
    </source>
</evidence>
<evidence type="ECO:0000259" key="6">
    <source>
        <dbReference type="Pfam" id="PF01743"/>
    </source>
</evidence>
<dbReference type="GO" id="GO:0005739">
    <property type="term" value="C:mitochondrion"/>
    <property type="evidence" value="ECO:0000318"/>
    <property type="project" value="GO_Central"/>
</dbReference>
<dbReference type="SMR" id="A0A1D6JMS4"/>
<organism evidence="9 10">
    <name type="scientific">Zea mays</name>
    <name type="common">Maize</name>
    <dbReference type="NCBI Taxonomy" id="4577"/>
    <lineage>
        <taxon>Eukaryota</taxon>
        <taxon>Viridiplantae</taxon>
        <taxon>Streptophyta</taxon>
        <taxon>Embryophyta</taxon>
        <taxon>Tracheophyta</taxon>
        <taxon>Spermatophyta</taxon>
        <taxon>Magnoliopsida</taxon>
        <taxon>Liliopsida</taxon>
        <taxon>Poales</taxon>
        <taxon>Poaceae</taxon>
        <taxon>PACMAD clade</taxon>
        <taxon>Panicoideae</taxon>
        <taxon>Andropogonodae</taxon>
        <taxon>Andropogoneae</taxon>
        <taxon>Tripsacinae</taxon>
        <taxon>Zea</taxon>
    </lineage>
</organism>
<keyword evidence="8" id="KW-0548">Nucleotidyltransferase</keyword>
<feature type="domain" description="tRNA nucleotidyltransferase/poly(A) polymerase RNA and SrmB- binding" evidence="7">
    <location>
        <begin position="263"/>
        <end position="325"/>
    </location>
</feature>
<dbReference type="PANTHER" id="PTHR43051">
    <property type="entry name" value="POLYNUCLEOTIDE ADENYLYLTRANSFERASE FAMILY PROTEIN"/>
    <property type="match status" value="1"/>
</dbReference>
<evidence type="ECO:0000256" key="4">
    <source>
        <dbReference type="RuleBase" id="RU003953"/>
    </source>
</evidence>
<dbReference type="InterPro" id="IPR052191">
    <property type="entry name" value="tRNA_ntf/polyA_polymerase_I"/>
</dbReference>
<dbReference type="InterPro" id="IPR032828">
    <property type="entry name" value="PolyA_RNA-bd"/>
</dbReference>
<gene>
    <name evidence="9" type="primary">LOC100502264</name>
    <name evidence="8" type="ORF">ZEAMMB73_Zm00001d027515</name>
</gene>
<dbReference type="Proteomes" id="UP000007305">
    <property type="component" value="Chromosome 1"/>
</dbReference>
<dbReference type="OrthoDB" id="445712at2759"/>
<dbReference type="EnsemblPlants" id="Zm00001eb002540_T001">
    <property type="protein sequence ID" value="Zm00001eb002540_P001"/>
    <property type="gene ID" value="Zm00001eb002540"/>
</dbReference>
<dbReference type="GO" id="GO:0003723">
    <property type="term" value="F:RNA binding"/>
    <property type="evidence" value="ECO:0007669"/>
    <property type="project" value="UniProtKB-KW"/>
</dbReference>
<dbReference type="Gene3D" id="1.10.3090.10">
    <property type="entry name" value="cca-adding enzyme, domain 2"/>
    <property type="match status" value="1"/>
</dbReference>